<dbReference type="Proteomes" id="UP000018291">
    <property type="component" value="Unassembled WGS sequence"/>
</dbReference>
<dbReference type="PRINTS" id="PR00368">
    <property type="entry name" value="FADPNR"/>
</dbReference>
<evidence type="ECO:0000256" key="3">
    <source>
        <dbReference type="ARBA" id="ARBA00022630"/>
    </source>
</evidence>
<keyword evidence="3" id="KW-0285">Flavoprotein</keyword>
<dbReference type="Gene3D" id="3.50.50.60">
    <property type="entry name" value="FAD/NAD(P)-binding domain"/>
    <property type="match status" value="2"/>
</dbReference>
<evidence type="ECO:0000259" key="8">
    <source>
        <dbReference type="Pfam" id="PF07992"/>
    </source>
</evidence>
<dbReference type="STRING" id="1229780.BN381_80391"/>
<keyword evidence="4" id="KW-0274">FAD</keyword>
<sequence>MTERLLVIGGDAAGMSAASRAKRRRPSLDVVAFERGEHTSFAACGIPYVLGGDIASTEELVARSPAEHAEHGIDVKMRTEAIELDTAGSRVKVRELDTGTERWEAYDRLMVGTGASPLRPPIDGIDAPNVHGVQHLDAVPPLLEEAERSSGTNVVLIGAGYIGVELAEAFAKRGANVTMLEAGDQAILRLPADLAEDLRAGIENIGVQLKTNESVQAIGSDHVSTSEGAYPADLVVLGLGVRPNTSLAEDAGMKLGPAGGIVTDDRQQTSIAGVYAAGDCCVARHRISGELAYVPLGTTANRQGRVAGTNLGGGDARFPGILGTAVLKLCGVEIGMTGLNLAEALDAGFDAVANTITSSTTAGYYPTSEQVRVTMVAERGTGRLLGCFIVGGAGSAKRIDTAATALWNEMTAEALAEVDLSYAPPFSPVWDPISIAARQVAEAT</sequence>
<dbReference type="AlphaFoldDB" id="R4Z736"/>
<dbReference type="EMBL" id="CANL01000078">
    <property type="protein sequence ID" value="CCM65861.1"/>
    <property type="molecule type" value="Genomic_DNA"/>
</dbReference>
<dbReference type="SUPFAM" id="SSF55424">
    <property type="entry name" value="FAD/NAD-linked reductases, dimerisation (C-terminal) domain"/>
    <property type="match status" value="1"/>
</dbReference>
<dbReference type="Pfam" id="PF02852">
    <property type="entry name" value="Pyr_redox_dim"/>
    <property type="match status" value="1"/>
</dbReference>
<dbReference type="HOGENOM" id="CLU_003291_1_3_11"/>
<name>R4Z736_9ACTN</name>
<dbReference type="GO" id="GO:0016491">
    <property type="term" value="F:oxidoreductase activity"/>
    <property type="evidence" value="ECO:0007669"/>
    <property type="project" value="UniProtKB-KW"/>
</dbReference>
<feature type="domain" description="Pyridine nucleotide-disulphide oxidoreductase dimerisation" evidence="7">
    <location>
        <begin position="328"/>
        <end position="428"/>
    </location>
</feature>
<dbReference type="Pfam" id="PF07992">
    <property type="entry name" value="Pyr_redox_2"/>
    <property type="match status" value="1"/>
</dbReference>
<evidence type="ECO:0000256" key="4">
    <source>
        <dbReference type="ARBA" id="ARBA00022827"/>
    </source>
</evidence>
<evidence type="ECO:0000256" key="2">
    <source>
        <dbReference type="ARBA" id="ARBA00009130"/>
    </source>
</evidence>
<accession>R4Z736</accession>
<evidence type="ECO:0000259" key="7">
    <source>
        <dbReference type="Pfam" id="PF02852"/>
    </source>
</evidence>
<dbReference type="InterPro" id="IPR050260">
    <property type="entry name" value="FAD-bd_OxRdtase"/>
</dbReference>
<reference evidence="9 10" key="1">
    <citation type="journal article" date="2013" name="ISME J.">
        <title>Metabolic model for the filamentous 'Candidatus Microthrix parvicella' based on genomic and metagenomic analyses.</title>
        <authorList>
            <person name="Jon McIlroy S."/>
            <person name="Kristiansen R."/>
            <person name="Albertsen M."/>
            <person name="Michael Karst S."/>
            <person name="Rossetti S."/>
            <person name="Lund Nielsen J."/>
            <person name="Tandoi V."/>
            <person name="James Seviour R."/>
            <person name="Nielsen P.H."/>
        </authorList>
    </citation>
    <scope>NUCLEOTIDE SEQUENCE [LARGE SCALE GENOMIC DNA]</scope>
    <source>
        <strain evidence="9 10">RN1</strain>
    </source>
</reference>
<organism evidence="9 10">
    <name type="scientific">Candidatus Neomicrothrix parvicella RN1</name>
    <dbReference type="NCBI Taxonomy" id="1229780"/>
    <lineage>
        <taxon>Bacteria</taxon>
        <taxon>Bacillati</taxon>
        <taxon>Actinomycetota</taxon>
        <taxon>Acidimicrobiia</taxon>
        <taxon>Acidimicrobiales</taxon>
        <taxon>Microthrixaceae</taxon>
        <taxon>Candidatus Neomicrothrix</taxon>
    </lineage>
</organism>
<dbReference type="RefSeq" id="WP_012230986.1">
    <property type="nucleotide sequence ID" value="NZ_HG422565.1"/>
</dbReference>
<dbReference type="InterPro" id="IPR036188">
    <property type="entry name" value="FAD/NAD-bd_sf"/>
</dbReference>
<comment type="cofactor">
    <cofactor evidence="1">
        <name>FAD</name>
        <dbReference type="ChEBI" id="CHEBI:57692"/>
    </cofactor>
</comment>
<dbReference type="InterPro" id="IPR016156">
    <property type="entry name" value="FAD/NAD-linked_Rdtase_dimer_sf"/>
</dbReference>
<proteinExistence type="inferred from homology"/>
<feature type="domain" description="FAD/NAD(P)-binding" evidence="8">
    <location>
        <begin position="4"/>
        <end position="286"/>
    </location>
</feature>
<dbReference type="eggNOG" id="COG0446">
    <property type="taxonomic scope" value="Bacteria"/>
</dbReference>
<evidence type="ECO:0000313" key="9">
    <source>
        <dbReference type="EMBL" id="CCM65861.1"/>
    </source>
</evidence>
<dbReference type="PANTHER" id="PTHR43429">
    <property type="entry name" value="PYRIDINE NUCLEOTIDE-DISULFIDE OXIDOREDUCTASE DOMAIN-CONTAINING"/>
    <property type="match status" value="1"/>
</dbReference>
<evidence type="ECO:0000256" key="6">
    <source>
        <dbReference type="ARBA" id="ARBA00023284"/>
    </source>
</evidence>
<keyword evidence="5" id="KW-0560">Oxidoreductase</keyword>
<dbReference type="PANTHER" id="PTHR43429:SF1">
    <property type="entry name" value="NAD(P)H SULFUR OXIDOREDUCTASE (COA-DEPENDENT)"/>
    <property type="match status" value="1"/>
</dbReference>
<dbReference type="OrthoDB" id="1145at2"/>
<keyword evidence="6" id="KW-0676">Redox-active center</keyword>
<evidence type="ECO:0000256" key="1">
    <source>
        <dbReference type="ARBA" id="ARBA00001974"/>
    </source>
</evidence>
<protein>
    <submittedName>
        <fullName evidence="9">CoA-disulfide reductase</fullName>
    </submittedName>
</protein>
<dbReference type="InterPro" id="IPR023753">
    <property type="entry name" value="FAD/NAD-binding_dom"/>
</dbReference>
<dbReference type="SUPFAM" id="SSF51905">
    <property type="entry name" value="FAD/NAD(P)-binding domain"/>
    <property type="match status" value="1"/>
</dbReference>
<keyword evidence="10" id="KW-1185">Reference proteome</keyword>
<evidence type="ECO:0000256" key="5">
    <source>
        <dbReference type="ARBA" id="ARBA00023002"/>
    </source>
</evidence>
<gene>
    <name evidence="9" type="ORF">BN381_80391</name>
</gene>
<dbReference type="InterPro" id="IPR004099">
    <property type="entry name" value="Pyr_nucl-diS_OxRdtase_dimer"/>
</dbReference>
<comment type="caution">
    <text evidence="9">The sequence shown here is derived from an EMBL/GenBank/DDBJ whole genome shotgun (WGS) entry which is preliminary data.</text>
</comment>
<dbReference type="PRINTS" id="PR00411">
    <property type="entry name" value="PNDRDTASEI"/>
</dbReference>
<evidence type="ECO:0000313" key="10">
    <source>
        <dbReference type="Proteomes" id="UP000018291"/>
    </source>
</evidence>
<comment type="similarity">
    <text evidence="2">Belongs to the class-III pyridine nucleotide-disulfide oxidoreductase family.</text>
</comment>